<evidence type="ECO:0000313" key="1">
    <source>
        <dbReference type="EMBL" id="WDR04337.1"/>
    </source>
</evidence>
<reference evidence="1 2" key="1">
    <citation type="submission" date="2023-02" db="EMBL/GenBank/DDBJ databases">
        <title>Devosia algicola sp. nov., isolated from the phycosphere of marine algae.</title>
        <authorList>
            <person name="Kim J.M."/>
            <person name="Lee J.K."/>
            <person name="Choi B.J."/>
            <person name="Bayburt H."/>
            <person name="Jeon C.O."/>
        </authorList>
    </citation>
    <scope>NUCLEOTIDE SEQUENCE [LARGE SCALE GENOMIC DNA]</scope>
    <source>
        <strain evidence="1 2">G20-9</strain>
    </source>
</reference>
<keyword evidence="2" id="KW-1185">Reference proteome</keyword>
<accession>A0ABY7YT06</accession>
<proteinExistence type="predicted"/>
<dbReference type="InterPro" id="IPR038058">
    <property type="entry name" value="PhnH-like_sp"/>
</dbReference>
<name>A0ABY7YT06_9HYPH</name>
<dbReference type="Gene3D" id="3.40.50.11310">
    <property type="entry name" value="Bacterial phosphonate metabolism protein PhnH"/>
    <property type="match status" value="1"/>
</dbReference>
<dbReference type="Pfam" id="PF05845">
    <property type="entry name" value="PhnH"/>
    <property type="match status" value="1"/>
</dbReference>
<sequence length="199" mass="21039">MDGQSLEGGFDDPVMDAQRGFRAIMDALANPGTLHTLDLGLTPPAPLPAECAAVALTLCDPESPIWLDPAFENAAVLAWLRFHTGAPIISDRSKAAFALVSTASSLAFADFTQGDDLYPDRSTTIVLAVPALSGGAVLCLKGPGIQTEITITPMDLSADFLDQWSHNNARFPRGIDLLLVAENQVIGLPRTTRIEAKGA</sequence>
<protein>
    <submittedName>
        <fullName evidence="1">Phosphonate C-P lyase system protein PhnH</fullName>
    </submittedName>
</protein>
<dbReference type="EMBL" id="CP118246">
    <property type="protein sequence ID" value="WDR04337.1"/>
    <property type="molecule type" value="Genomic_DNA"/>
</dbReference>
<dbReference type="GO" id="GO:0016829">
    <property type="term" value="F:lyase activity"/>
    <property type="evidence" value="ECO:0007669"/>
    <property type="project" value="UniProtKB-KW"/>
</dbReference>
<dbReference type="NCBIfam" id="TIGR03292">
    <property type="entry name" value="PhnH_redo"/>
    <property type="match status" value="1"/>
</dbReference>
<dbReference type="PIRSF" id="PIRSF020680">
    <property type="entry name" value="PhnH"/>
    <property type="match status" value="1"/>
</dbReference>
<dbReference type="InterPro" id="IPR008772">
    <property type="entry name" value="Phosphonate_metab_PhnH"/>
</dbReference>
<keyword evidence="1" id="KW-0456">Lyase</keyword>
<organism evidence="1 2">
    <name type="scientific">Devosia algicola</name>
    <dbReference type="NCBI Taxonomy" id="3026418"/>
    <lineage>
        <taxon>Bacteria</taxon>
        <taxon>Pseudomonadati</taxon>
        <taxon>Pseudomonadota</taxon>
        <taxon>Alphaproteobacteria</taxon>
        <taxon>Hyphomicrobiales</taxon>
        <taxon>Devosiaceae</taxon>
        <taxon>Devosia</taxon>
    </lineage>
</organism>
<dbReference type="SUPFAM" id="SSF159709">
    <property type="entry name" value="PhnH-like"/>
    <property type="match status" value="1"/>
</dbReference>
<gene>
    <name evidence="1" type="primary">phnH</name>
    <name evidence="1" type="ORF">PSQ19_15585</name>
</gene>
<dbReference type="Proteomes" id="UP001220530">
    <property type="component" value="Chromosome"/>
</dbReference>
<evidence type="ECO:0000313" key="2">
    <source>
        <dbReference type="Proteomes" id="UP001220530"/>
    </source>
</evidence>